<comment type="caution">
    <text evidence="4">The sequence shown here is derived from an EMBL/GenBank/DDBJ whole genome shotgun (WGS) entry which is preliminary data.</text>
</comment>
<evidence type="ECO:0008006" key="6">
    <source>
        <dbReference type="Google" id="ProtNLM"/>
    </source>
</evidence>
<evidence type="ECO:0000256" key="1">
    <source>
        <dbReference type="SAM" id="MobiDB-lite"/>
    </source>
</evidence>
<evidence type="ECO:0000259" key="3">
    <source>
        <dbReference type="Pfam" id="PF21530"/>
    </source>
</evidence>
<name>A0AAV0VRX3_9HEMI</name>
<feature type="domain" description="DNA helicase Pif1-like 2B" evidence="3">
    <location>
        <begin position="334"/>
        <end position="364"/>
    </location>
</feature>
<sequence>MYKEPATQRKRRLERARIKYQEKKANEGSKAKRARLYKNRQAQKKLRAEETPSMKNKRLLQQRENRIKQRDKETPESGEAWRQAEHERYLQRAAAENPESRESRKQADHERYLQRCAAQTPQDREAHLENIRRQRLERSASEIEFEKAINTFCDQFCEVCTKRCYPNQVSILKFSNYKPNYLPIELFQKKQLLLCHRCKTHLSSRKTTAPPKAFWNKLDPGVIPNEIHLLSRAEKRLLSRIIPFVKIIKYDGLYGQWGFKGQAVLFALDIFEFIEKLPEMLPRSTHEAGIIVVTERLENLNITRQWSINLGNDNSIDSIIPKNNDKTGGLPKEIEIFVGAKVMLRTNLNVSQGLVNGAIGNITEINWPNFARDQLYDECIPKSIRVDFGRDGIHKIEPISIQFPAMRSYGTAERRMLPA</sequence>
<feature type="region of interest" description="Disordered" evidence="1">
    <location>
        <begin position="1"/>
        <end position="83"/>
    </location>
</feature>
<organism evidence="4 5">
    <name type="scientific">Macrosiphum euphorbiae</name>
    <name type="common">potato aphid</name>
    <dbReference type="NCBI Taxonomy" id="13131"/>
    <lineage>
        <taxon>Eukaryota</taxon>
        <taxon>Metazoa</taxon>
        <taxon>Ecdysozoa</taxon>
        <taxon>Arthropoda</taxon>
        <taxon>Hexapoda</taxon>
        <taxon>Insecta</taxon>
        <taxon>Pterygota</taxon>
        <taxon>Neoptera</taxon>
        <taxon>Paraneoptera</taxon>
        <taxon>Hemiptera</taxon>
        <taxon>Sternorrhyncha</taxon>
        <taxon>Aphidomorpha</taxon>
        <taxon>Aphidoidea</taxon>
        <taxon>Aphididae</taxon>
        <taxon>Macrosiphini</taxon>
        <taxon>Macrosiphum</taxon>
    </lineage>
</organism>
<reference evidence="4 5" key="1">
    <citation type="submission" date="2023-01" db="EMBL/GenBank/DDBJ databases">
        <authorList>
            <person name="Whitehead M."/>
        </authorList>
    </citation>
    <scope>NUCLEOTIDE SEQUENCE [LARGE SCALE GENOMIC DNA]</scope>
</reference>
<dbReference type="InterPro" id="IPR046700">
    <property type="entry name" value="DUF6570"/>
</dbReference>
<proteinExistence type="predicted"/>
<dbReference type="Pfam" id="PF20209">
    <property type="entry name" value="DUF6570"/>
    <property type="match status" value="1"/>
</dbReference>
<evidence type="ECO:0000259" key="2">
    <source>
        <dbReference type="Pfam" id="PF20209"/>
    </source>
</evidence>
<dbReference type="InterPro" id="IPR049163">
    <property type="entry name" value="Pif1-like_2B_dom"/>
</dbReference>
<evidence type="ECO:0000313" key="4">
    <source>
        <dbReference type="EMBL" id="CAI6346335.1"/>
    </source>
</evidence>
<feature type="compositionally biased region" description="Basic and acidic residues" evidence="1">
    <location>
        <begin position="15"/>
        <end position="30"/>
    </location>
</feature>
<dbReference type="Proteomes" id="UP001160148">
    <property type="component" value="Unassembled WGS sequence"/>
</dbReference>
<accession>A0AAV0VRX3</accession>
<dbReference type="Pfam" id="PF21530">
    <property type="entry name" value="Pif1_2B_dom"/>
    <property type="match status" value="1"/>
</dbReference>
<protein>
    <recommendedName>
        <fullName evidence="6">ATP-dependent DNA helicase</fullName>
    </recommendedName>
</protein>
<feature type="domain" description="DUF6570" evidence="2">
    <location>
        <begin position="208"/>
        <end position="293"/>
    </location>
</feature>
<keyword evidence="5" id="KW-1185">Reference proteome</keyword>
<feature type="compositionally biased region" description="Basic and acidic residues" evidence="1">
    <location>
        <begin position="61"/>
        <end position="75"/>
    </location>
</feature>
<dbReference type="AlphaFoldDB" id="A0AAV0VRX3"/>
<gene>
    <name evidence="4" type="ORF">MEUPH1_LOCUS3254</name>
</gene>
<evidence type="ECO:0000313" key="5">
    <source>
        <dbReference type="Proteomes" id="UP001160148"/>
    </source>
</evidence>
<feature type="compositionally biased region" description="Basic residues" evidence="1">
    <location>
        <begin position="31"/>
        <end position="45"/>
    </location>
</feature>
<dbReference type="EMBL" id="CARXXK010000001">
    <property type="protein sequence ID" value="CAI6346335.1"/>
    <property type="molecule type" value="Genomic_DNA"/>
</dbReference>